<keyword evidence="5" id="KW-1185">Reference proteome</keyword>
<dbReference type="EMBL" id="FPIZ01000004">
    <property type="protein sequence ID" value="SFW42518.1"/>
    <property type="molecule type" value="Genomic_DNA"/>
</dbReference>
<organism evidence="2 4">
    <name type="scientific">Chitinophaga sancti</name>
    <dbReference type="NCBI Taxonomy" id="1004"/>
    <lineage>
        <taxon>Bacteria</taxon>
        <taxon>Pseudomonadati</taxon>
        <taxon>Bacteroidota</taxon>
        <taxon>Chitinophagia</taxon>
        <taxon>Chitinophagales</taxon>
        <taxon>Chitinophagaceae</taxon>
        <taxon>Chitinophaga</taxon>
    </lineage>
</organism>
<evidence type="ECO:0000313" key="4">
    <source>
        <dbReference type="Proteomes" id="UP000183788"/>
    </source>
</evidence>
<proteinExistence type="predicted"/>
<protein>
    <recommendedName>
        <fullName evidence="6">DUF1648 domain-containing protein</fullName>
    </recommendedName>
</protein>
<evidence type="ECO:0000313" key="2">
    <source>
        <dbReference type="EMBL" id="SFW42518.1"/>
    </source>
</evidence>
<evidence type="ECO:0000313" key="5">
    <source>
        <dbReference type="Proteomes" id="UP001326715"/>
    </source>
</evidence>
<gene>
    <name evidence="2" type="ORF">SAMN05661012_01772</name>
    <name evidence="3" type="ORF">SR876_20990</name>
</gene>
<keyword evidence="1" id="KW-0812">Transmembrane</keyword>
<dbReference type="AlphaFoldDB" id="A0A1K1P759"/>
<feature type="transmembrane region" description="Helical" evidence="1">
    <location>
        <begin position="87"/>
        <end position="106"/>
    </location>
</feature>
<dbReference type="EMBL" id="CP140154">
    <property type="protein sequence ID" value="WQG87404.1"/>
    <property type="molecule type" value="Genomic_DNA"/>
</dbReference>
<evidence type="ECO:0000313" key="3">
    <source>
        <dbReference type="EMBL" id="WQG87404.1"/>
    </source>
</evidence>
<dbReference type="Proteomes" id="UP000183788">
    <property type="component" value="Unassembled WGS sequence"/>
</dbReference>
<keyword evidence="1" id="KW-1133">Transmembrane helix</keyword>
<reference evidence="3 5" key="2">
    <citation type="submission" date="2023-11" db="EMBL/GenBank/DDBJ databases">
        <title>MicrobeMod: A computational toolkit for identifying prokaryotic methylation and restriction-modification with nanopore sequencing.</title>
        <authorList>
            <person name="Crits-Christoph A."/>
            <person name="Kang S.C."/>
            <person name="Lee H."/>
            <person name="Ostrov N."/>
        </authorList>
    </citation>
    <scope>NUCLEOTIDE SEQUENCE [LARGE SCALE GENOMIC DNA]</scope>
    <source>
        <strain evidence="3 5">ATCC 23090</strain>
    </source>
</reference>
<sequence>MEKESRALKISKIAAKSAIRLFVIIVFVGALPFITGEQPWSKRLDGAHFVIPNKLTLIAPALLFAGLLTLIILVIKKKYTVIDYNWLLVLNAVILLAYIAMIYIRLYSLIFV</sequence>
<dbReference type="Proteomes" id="UP001326715">
    <property type="component" value="Chromosome"/>
</dbReference>
<dbReference type="OrthoDB" id="676528at2"/>
<evidence type="ECO:0000256" key="1">
    <source>
        <dbReference type="SAM" id="Phobius"/>
    </source>
</evidence>
<keyword evidence="1" id="KW-0472">Membrane</keyword>
<feature type="transmembrane region" description="Helical" evidence="1">
    <location>
        <begin position="18"/>
        <end position="35"/>
    </location>
</feature>
<evidence type="ECO:0008006" key="6">
    <source>
        <dbReference type="Google" id="ProtNLM"/>
    </source>
</evidence>
<name>A0A1K1P759_9BACT</name>
<accession>A0A1K1P759</accession>
<dbReference type="RefSeq" id="WP_072359003.1">
    <property type="nucleotide sequence ID" value="NZ_CBHWAX010000013.1"/>
</dbReference>
<feature type="transmembrane region" description="Helical" evidence="1">
    <location>
        <begin position="55"/>
        <end position="75"/>
    </location>
</feature>
<dbReference type="STRING" id="1004.SAMN05661012_01772"/>
<reference evidence="2 4" key="1">
    <citation type="submission" date="2016-11" db="EMBL/GenBank/DDBJ databases">
        <authorList>
            <person name="Jaros S."/>
            <person name="Januszkiewicz K."/>
            <person name="Wedrychowicz H."/>
        </authorList>
    </citation>
    <scope>NUCLEOTIDE SEQUENCE [LARGE SCALE GENOMIC DNA]</scope>
    <source>
        <strain evidence="2 4">DSM 784</strain>
    </source>
</reference>